<dbReference type="eggNOG" id="COG1028">
    <property type="taxonomic scope" value="Bacteria"/>
</dbReference>
<dbReference type="HOGENOM" id="CLU_010194_1_0_7"/>
<dbReference type="PRINTS" id="PR00080">
    <property type="entry name" value="SDRFAMILY"/>
</dbReference>
<gene>
    <name evidence="4" type="ordered locus">Hoch_6413</name>
</gene>
<dbReference type="FunFam" id="3.40.50.720:FF:000084">
    <property type="entry name" value="Short-chain dehydrogenase reductase"/>
    <property type="match status" value="1"/>
</dbReference>
<dbReference type="InterPro" id="IPR036291">
    <property type="entry name" value="NAD(P)-bd_dom_sf"/>
</dbReference>
<dbReference type="GO" id="GO:0016491">
    <property type="term" value="F:oxidoreductase activity"/>
    <property type="evidence" value="ECO:0007669"/>
    <property type="project" value="UniProtKB-KW"/>
</dbReference>
<organism evidence="4 5">
    <name type="scientific">Haliangium ochraceum (strain DSM 14365 / JCM 11303 / SMP-2)</name>
    <dbReference type="NCBI Taxonomy" id="502025"/>
    <lineage>
        <taxon>Bacteria</taxon>
        <taxon>Pseudomonadati</taxon>
        <taxon>Myxococcota</taxon>
        <taxon>Polyangia</taxon>
        <taxon>Haliangiales</taxon>
        <taxon>Kofleriaceae</taxon>
        <taxon>Haliangium</taxon>
    </lineage>
</organism>
<accession>D0LQ73</accession>
<dbReference type="STRING" id="502025.Hoch_6413"/>
<sequence length="277" mass="29451">MTRLADKITLVSGAARGIGEGIARAFHREGAHVLLTDLADERGQTLAAELGERAEYLRLDVRREADWERVIAAVLSRQGRIDVVVNNAGITGFEEGPRPHDPENIALEDWHAVLATNLDGVMLGCKHAIRAMRARGLGSIINIGSRSGVVGIPGAVAYAASKAAVRNHTKSVAIYCAEQRTRIRCNVIQPAAILTPMWEALLGEGPERETRVGEYVKDTPLGRFGTVDEVAALAVYLAADESSYTTGAEFNIDGGTLAGTAARAPDSPDSPDSDDAS</sequence>
<dbReference type="SUPFAM" id="SSF51735">
    <property type="entry name" value="NAD(P)-binding Rossmann-fold domains"/>
    <property type="match status" value="1"/>
</dbReference>
<dbReference type="Proteomes" id="UP000001880">
    <property type="component" value="Chromosome"/>
</dbReference>
<evidence type="ECO:0000256" key="3">
    <source>
        <dbReference type="SAM" id="MobiDB-lite"/>
    </source>
</evidence>
<feature type="region of interest" description="Disordered" evidence="3">
    <location>
        <begin position="255"/>
        <end position="277"/>
    </location>
</feature>
<protein>
    <submittedName>
        <fullName evidence="4">Short-chain dehydrogenase/reductase SDR</fullName>
    </submittedName>
</protein>
<keyword evidence="2" id="KW-0560">Oxidoreductase</keyword>
<dbReference type="OrthoDB" id="5457012at2"/>
<dbReference type="Gene3D" id="3.40.50.720">
    <property type="entry name" value="NAD(P)-binding Rossmann-like Domain"/>
    <property type="match status" value="1"/>
</dbReference>
<evidence type="ECO:0000313" key="5">
    <source>
        <dbReference type="Proteomes" id="UP000001880"/>
    </source>
</evidence>
<dbReference type="InterPro" id="IPR002347">
    <property type="entry name" value="SDR_fam"/>
</dbReference>
<dbReference type="RefSeq" id="WP_012831474.1">
    <property type="nucleotide sequence ID" value="NC_013440.1"/>
</dbReference>
<dbReference type="PANTHER" id="PTHR24321:SF15">
    <property type="entry name" value="OXIDOREDUCTASE UCPA"/>
    <property type="match status" value="1"/>
</dbReference>
<dbReference type="KEGG" id="hoh:Hoch_6413"/>
<evidence type="ECO:0000256" key="2">
    <source>
        <dbReference type="ARBA" id="ARBA00023002"/>
    </source>
</evidence>
<reference evidence="4 5" key="1">
    <citation type="journal article" date="2010" name="Stand. Genomic Sci.">
        <title>Complete genome sequence of Haliangium ochraceum type strain (SMP-2).</title>
        <authorList>
            <consortium name="US DOE Joint Genome Institute (JGI-PGF)"/>
            <person name="Ivanova N."/>
            <person name="Daum C."/>
            <person name="Lang E."/>
            <person name="Abt B."/>
            <person name="Kopitz M."/>
            <person name="Saunders E."/>
            <person name="Lapidus A."/>
            <person name="Lucas S."/>
            <person name="Glavina Del Rio T."/>
            <person name="Nolan M."/>
            <person name="Tice H."/>
            <person name="Copeland A."/>
            <person name="Cheng J.F."/>
            <person name="Chen F."/>
            <person name="Bruce D."/>
            <person name="Goodwin L."/>
            <person name="Pitluck S."/>
            <person name="Mavromatis K."/>
            <person name="Pati A."/>
            <person name="Mikhailova N."/>
            <person name="Chen A."/>
            <person name="Palaniappan K."/>
            <person name="Land M."/>
            <person name="Hauser L."/>
            <person name="Chang Y.J."/>
            <person name="Jeffries C.D."/>
            <person name="Detter J.C."/>
            <person name="Brettin T."/>
            <person name="Rohde M."/>
            <person name="Goker M."/>
            <person name="Bristow J."/>
            <person name="Markowitz V."/>
            <person name="Eisen J.A."/>
            <person name="Hugenholtz P."/>
            <person name="Kyrpides N.C."/>
            <person name="Klenk H.P."/>
        </authorList>
    </citation>
    <scope>NUCLEOTIDE SEQUENCE [LARGE SCALE GENOMIC DNA]</scope>
    <source>
        <strain evidence="5">DSM 14365 / CIP 107738 / JCM 11303 / AJ 13395 / SMP-2</strain>
    </source>
</reference>
<evidence type="ECO:0000256" key="1">
    <source>
        <dbReference type="ARBA" id="ARBA00006484"/>
    </source>
</evidence>
<comment type="similarity">
    <text evidence="1">Belongs to the short-chain dehydrogenases/reductases (SDR) family.</text>
</comment>
<evidence type="ECO:0000313" key="4">
    <source>
        <dbReference type="EMBL" id="ACY18882.1"/>
    </source>
</evidence>
<proteinExistence type="inferred from homology"/>
<dbReference type="PANTHER" id="PTHR24321">
    <property type="entry name" value="DEHYDROGENASES, SHORT CHAIN"/>
    <property type="match status" value="1"/>
</dbReference>
<keyword evidence="5" id="KW-1185">Reference proteome</keyword>
<dbReference type="Pfam" id="PF13561">
    <property type="entry name" value="adh_short_C2"/>
    <property type="match status" value="1"/>
</dbReference>
<dbReference type="AlphaFoldDB" id="D0LQ73"/>
<name>D0LQ73_HALO1</name>
<dbReference type="EMBL" id="CP001804">
    <property type="protein sequence ID" value="ACY18882.1"/>
    <property type="molecule type" value="Genomic_DNA"/>
</dbReference>
<dbReference type="PRINTS" id="PR00081">
    <property type="entry name" value="GDHRDH"/>
</dbReference>